<dbReference type="InterPro" id="IPR018905">
    <property type="entry name" value="A-galactase_NEW3"/>
</dbReference>
<dbReference type="Pfam" id="PF10633">
    <property type="entry name" value="NPCBM_assoc"/>
    <property type="match status" value="1"/>
</dbReference>
<feature type="domain" description="Alpha-galactosidase NEW3" evidence="2">
    <location>
        <begin position="11"/>
        <end position="72"/>
    </location>
</feature>
<evidence type="ECO:0000256" key="1">
    <source>
        <dbReference type="SAM" id="MobiDB-lite"/>
    </source>
</evidence>
<dbReference type="Proteomes" id="UP001552594">
    <property type="component" value="Unassembled WGS sequence"/>
</dbReference>
<organism evidence="3 4">
    <name type="scientific">Streptomyces orinoci</name>
    <name type="common">Streptoverticillium orinoci</name>
    <dbReference type="NCBI Taxonomy" id="67339"/>
    <lineage>
        <taxon>Bacteria</taxon>
        <taxon>Bacillati</taxon>
        <taxon>Actinomycetota</taxon>
        <taxon>Actinomycetes</taxon>
        <taxon>Kitasatosporales</taxon>
        <taxon>Streptomycetaceae</taxon>
        <taxon>Streptomyces</taxon>
    </lineage>
</organism>
<evidence type="ECO:0000313" key="4">
    <source>
        <dbReference type="Proteomes" id="UP001552594"/>
    </source>
</evidence>
<accession>A0ABV3K7Y2</accession>
<dbReference type="EMBL" id="JBFAUK010000037">
    <property type="protein sequence ID" value="MEV5510629.1"/>
    <property type="molecule type" value="Genomic_DNA"/>
</dbReference>
<gene>
    <name evidence="3" type="ORF">AB0L16_30115</name>
</gene>
<name>A0ABV3K7Y2_STRON</name>
<proteinExistence type="predicted"/>
<keyword evidence="4" id="KW-1185">Reference proteome</keyword>
<dbReference type="InterPro" id="IPR013783">
    <property type="entry name" value="Ig-like_fold"/>
</dbReference>
<evidence type="ECO:0000313" key="3">
    <source>
        <dbReference type="EMBL" id="MEV5510629.1"/>
    </source>
</evidence>
<dbReference type="SUPFAM" id="SSF49899">
    <property type="entry name" value="Concanavalin A-like lectins/glucanases"/>
    <property type="match status" value="1"/>
</dbReference>
<sequence length="298" mass="30978">MFLESTTPAWSPGSTATVTSTVTNDGGQSASGVRLGLDVPAGWTATPLTPTRFPQLAPGHQAIARFRVTAPAVLPRPITRAVIGSWESLRGPAGEAKETQHAMVELAAPVRAPWKTFTDNTAVFGAQGDRLAIDGAGADLWYHTDQYSAVYRPGAEHDGSTTIVKVTAQDRTNEWAKAGIMVRNDITGADTAPGYVILAVAPGKGYVLQWDSTGSGHLDANSAPSNQGSGTAGYPSLLKLVRSGGQFTGYYSLDGSHWTLVGTATVPGAAAAQDVGVFTSSHSEGTSGEADFTGFRQT</sequence>
<evidence type="ECO:0000259" key="2">
    <source>
        <dbReference type="Pfam" id="PF10633"/>
    </source>
</evidence>
<reference evidence="3 4" key="1">
    <citation type="submission" date="2024-06" db="EMBL/GenBank/DDBJ databases">
        <title>The Natural Products Discovery Center: Release of the First 8490 Sequenced Strains for Exploring Actinobacteria Biosynthetic Diversity.</title>
        <authorList>
            <person name="Kalkreuter E."/>
            <person name="Kautsar S.A."/>
            <person name="Yang D."/>
            <person name="Bader C.D."/>
            <person name="Teijaro C.N."/>
            <person name="Fluegel L."/>
            <person name="Davis C.M."/>
            <person name="Simpson J.R."/>
            <person name="Lauterbach L."/>
            <person name="Steele A.D."/>
            <person name="Gui C."/>
            <person name="Meng S."/>
            <person name="Li G."/>
            <person name="Viehrig K."/>
            <person name="Ye F."/>
            <person name="Su P."/>
            <person name="Kiefer A.F."/>
            <person name="Nichols A."/>
            <person name="Cepeda A.J."/>
            <person name="Yan W."/>
            <person name="Fan B."/>
            <person name="Jiang Y."/>
            <person name="Adhikari A."/>
            <person name="Zheng C.-J."/>
            <person name="Schuster L."/>
            <person name="Cowan T.M."/>
            <person name="Smanski M.J."/>
            <person name="Chevrette M.G."/>
            <person name="De Carvalho L.P.S."/>
            <person name="Shen B."/>
        </authorList>
    </citation>
    <scope>NUCLEOTIDE SEQUENCE [LARGE SCALE GENOMIC DNA]</scope>
    <source>
        <strain evidence="3 4">NPDC052347</strain>
    </source>
</reference>
<comment type="caution">
    <text evidence="3">The sequence shown here is derived from an EMBL/GenBank/DDBJ whole genome shotgun (WGS) entry which is preliminary data.</text>
</comment>
<protein>
    <submittedName>
        <fullName evidence="3">NEW3 domain-containing protein</fullName>
    </submittedName>
</protein>
<dbReference type="Gene3D" id="2.60.120.200">
    <property type="match status" value="1"/>
</dbReference>
<dbReference type="Gene3D" id="2.60.40.10">
    <property type="entry name" value="Immunoglobulins"/>
    <property type="match status" value="1"/>
</dbReference>
<feature type="region of interest" description="Disordered" evidence="1">
    <location>
        <begin position="1"/>
        <end position="30"/>
    </location>
</feature>
<dbReference type="InterPro" id="IPR013320">
    <property type="entry name" value="ConA-like_dom_sf"/>
</dbReference>